<dbReference type="PANTHER" id="PTHR32444">
    <property type="entry name" value="BULB-TYPE LECTIN DOMAIN-CONTAINING PROTEIN"/>
    <property type="match status" value="1"/>
</dbReference>
<evidence type="ECO:0000256" key="4">
    <source>
        <dbReference type="ARBA" id="ARBA00022729"/>
    </source>
</evidence>
<keyword evidence="2" id="KW-0597">Phosphoprotein</keyword>
<dbReference type="FunFam" id="3.50.4.10:FF:000002">
    <property type="entry name" value="G-type lectin S-receptor-like serine/threonine-protein kinase"/>
    <property type="match status" value="1"/>
</dbReference>
<dbReference type="SUPFAM" id="SSF51110">
    <property type="entry name" value="alpha-D-mannose-specific plant lectins"/>
    <property type="match status" value="1"/>
</dbReference>
<evidence type="ECO:0000256" key="1">
    <source>
        <dbReference type="ARBA" id="ARBA00022527"/>
    </source>
</evidence>
<dbReference type="CDD" id="cd14066">
    <property type="entry name" value="STKc_IRAK"/>
    <property type="match status" value="1"/>
</dbReference>
<dbReference type="Pfam" id="PF07714">
    <property type="entry name" value="PK_Tyr_Ser-Thr"/>
    <property type="match status" value="1"/>
</dbReference>
<keyword evidence="20" id="KW-1185">Reference proteome</keyword>
<dbReference type="EMBL" id="JAKOGI010000059">
    <property type="protein sequence ID" value="KAJ8446137.1"/>
    <property type="molecule type" value="Genomic_DNA"/>
</dbReference>
<comment type="caution">
    <text evidence="19">The sequence shown here is derived from an EMBL/GenBank/DDBJ whole genome shotgun (WGS) entry which is preliminary data.</text>
</comment>
<evidence type="ECO:0000256" key="11">
    <source>
        <dbReference type="ARBA" id="ARBA00047899"/>
    </source>
</evidence>
<name>A0A9Q1KMT1_9CARY</name>
<keyword evidence="4 15" id="KW-0732">Signal</keyword>
<dbReference type="Gene3D" id="1.10.510.10">
    <property type="entry name" value="Transferase(Phosphotransferase) domain 1"/>
    <property type="match status" value="1"/>
</dbReference>
<dbReference type="InterPro" id="IPR001245">
    <property type="entry name" value="Ser-Thr/Tyr_kinase_cat_dom"/>
</dbReference>
<dbReference type="PROSITE" id="PS50011">
    <property type="entry name" value="PROTEIN_KINASE_DOM"/>
    <property type="match status" value="1"/>
</dbReference>
<dbReference type="Gene3D" id="3.30.200.20">
    <property type="entry name" value="Phosphorylase Kinase, domain 1"/>
    <property type="match status" value="1"/>
</dbReference>
<evidence type="ECO:0000259" key="16">
    <source>
        <dbReference type="PROSITE" id="PS50011"/>
    </source>
</evidence>
<protein>
    <recommendedName>
        <fullName evidence="13">Receptor-like serine/threonine-protein kinase</fullName>
        <ecNumber evidence="13">2.7.11.1</ecNumber>
    </recommendedName>
</protein>
<evidence type="ECO:0000313" key="20">
    <source>
        <dbReference type="Proteomes" id="UP001153076"/>
    </source>
</evidence>
<keyword evidence="14" id="KW-0472">Membrane</keyword>
<dbReference type="SMART" id="SM00108">
    <property type="entry name" value="B_lectin"/>
    <property type="match status" value="1"/>
</dbReference>
<feature type="chain" id="PRO_5040129898" description="Receptor-like serine/threonine-protein kinase" evidence="15">
    <location>
        <begin position="25"/>
        <end position="798"/>
    </location>
</feature>
<keyword evidence="14" id="KW-1133">Transmembrane helix</keyword>
<organism evidence="19 20">
    <name type="scientific">Carnegiea gigantea</name>
    <dbReference type="NCBI Taxonomy" id="171969"/>
    <lineage>
        <taxon>Eukaryota</taxon>
        <taxon>Viridiplantae</taxon>
        <taxon>Streptophyta</taxon>
        <taxon>Embryophyta</taxon>
        <taxon>Tracheophyta</taxon>
        <taxon>Spermatophyta</taxon>
        <taxon>Magnoliopsida</taxon>
        <taxon>eudicotyledons</taxon>
        <taxon>Gunneridae</taxon>
        <taxon>Pentapetalae</taxon>
        <taxon>Caryophyllales</taxon>
        <taxon>Cactineae</taxon>
        <taxon>Cactaceae</taxon>
        <taxon>Cactoideae</taxon>
        <taxon>Echinocereeae</taxon>
        <taxon>Carnegiea</taxon>
    </lineage>
</organism>
<dbReference type="SUPFAM" id="SSF56112">
    <property type="entry name" value="Protein kinase-like (PK-like)"/>
    <property type="match status" value="1"/>
</dbReference>
<dbReference type="Pfam" id="PF08276">
    <property type="entry name" value="PAN_2"/>
    <property type="match status" value="1"/>
</dbReference>
<dbReference type="InterPro" id="IPR008271">
    <property type="entry name" value="Ser/Thr_kinase_AS"/>
</dbReference>
<dbReference type="InterPro" id="IPR003609">
    <property type="entry name" value="Pan_app"/>
</dbReference>
<keyword evidence="3 13" id="KW-0808">Transferase</keyword>
<keyword evidence="14" id="KW-0812">Transmembrane</keyword>
<proteinExistence type="inferred from homology"/>
<dbReference type="PROSITE" id="PS50948">
    <property type="entry name" value="PAN"/>
    <property type="match status" value="1"/>
</dbReference>
<dbReference type="CDD" id="cd00028">
    <property type="entry name" value="B_lectin"/>
    <property type="match status" value="1"/>
</dbReference>
<dbReference type="OrthoDB" id="785331at2759"/>
<evidence type="ECO:0000259" key="17">
    <source>
        <dbReference type="PROSITE" id="PS50927"/>
    </source>
</evidence>
<keyword evidence="5 13" id="KW-0547">Nucleotide-binding</keyword>
<dbReference type="PIRSF" id="PIRSF000641">
    <property type="entry name" value="SRK"/>
    <property type="match status" value="1"/>
</dbReference>
<evidence type="ECO:0000256" key="8">
    <source>
        <dbReference type="ARBA" id="ARBA00023157"/>
    </source>
</evidence>
<dbReference type="GO" id="GO:0004674">
    <property type="term" value="F:protein serine/threonine kinase activity"/>
    <property type="evidence" value="ECO:0007669"/>
    <property type="project" value="UniProtKB-KW"/>
</dbReference>
<dbReference type="InterPro" id="IPR000858">
    <property type="entry name" value="S_locus_glycoprot_dom"/>
</dbReference>
<sequence>MRATSCDYLLIWPVMFLMVIKCDALDGFNVTQIIRDGDTLVSAGARFELGFFSPGSSSRRYVGIWFNRIPVQTIVWVANRETPLLDSSGVLQVTDKSVLTLVNGTGGIIWSTNTSKLVQNPIAQLLDTGNLVVRDQNDNNPKNFLWQSFDYPCDTQLPGMKLGRDLVTGFDRMLTSWKSSDDPSPGSYTYWIDPRGYPQPFLLKDSIVQFCDGPWDGMWFSGTAITQADSSDSFQFVFNDKEIYYSYNELDPSVLTTRSLNPYGTMQRYDWNNHTQGWAAYYTKPIDNCDTFAVCGAFGICNFGNSPQCQCMKGFVPKMSRNWDRKDWSGGCVHGAPWNCSTKDGFIKYSNVKLPDTRSSWYNTTMTLDQCKMKCLHNCSCVAFANLDVRNGGSGCLLWFNSLIDVRVLSGSGEDLYVRAASSELGNARTRVAVAVSCSLVAALFLCGVTISIMWRRRRRRRWRIKKEAKYGAPEEGRSINNRIIGNYELPEYAFNVIAEATNNFSHANKLGEGGFGPVYKGLLNDGQEIAVKRLSKESRQGLAEFKNEVLFISKLQHRNLVKLMGCCIEAEEWMLIYECMPNKSLDYFIFDQSTSALLGWPKRLEIIKGIARGLLYLHQDSRLRIVHRDLKASNILLDFEMNPKISDFGLARTFDRNEDSARTKRVVGTYGYMPPEYAIDGVFSVKSDVFSFGVLVLEILSGKRNRGFIHSDHHHSLLGHAWMLFRKGAALEVVDPSIRNSSYASQMERLIQMGLLCVQQHPDDRPSISLVNVMLTSGCELPEPKEPGFLYSKECAT</sequence>
<gene>
    <name evidence="19" type="ORF">Cgig2_000934</name>
</gene>
<evidence type="ECO:0000256" key="9">
    <source>
        <dbReference type="ARBA" id="ARBA00023170"/>
    </source>
</evidence>
<evidence type="ECO:0000256" key="14">
    <source>
        <dbReference type="SAM" id="Phobius"/>
    </source>
</evidence>
<dbReference type="CDD" id="cd01098">
    <property type="entry name" value="PAN_AP_plant"/>
    <property type="match status" value="1"/>
</dbReference>
<dbReference type="SMART" id="SM00473">
    <property type="entry name" value="PAN_AP"/>
    <property type="match status" value="1"/>
</dbReference>
<dbReference type="GO" id="GO:0005524">
    <property type="term" value="F:ATP binding"/>
    <property type="evidence" value="ECO:0007669"/>
    <property type="project" value="UniProtKB-KW"/>
</dbReference>
<evidence type="ECO:0000256" key="12">
    <source>
        <dbReference type="ARBA" id="ARBA00048679"/>
    </source>
</evidence>
<keyword evidence="8" id="KW-1015">Disulfide bond</keyword>
<evidence type="ECO:0000256" key="2">
    <source>
        <dbReference type="ARBA" id="ARBA00022553"/>
    </source>
</evidence>
<keyword evidence="1 13" id="KW-0723">Serine/threonine-protein kinase</keyword>
<feature type="signal peptide" evidence="15">
    <location>
        <begin position="1"/>
        <end position="24"/>
    </location>
</feature>
<evidence type="ECO:0000256" key="5">
    <source>
        <dbReference type="ARBA" id="ARBA00022741"/>
    </source>
</evidence>
<dbReference type="EC" id="2.7.11.1" evidence="13"/>
<keyword evidence="6 13" id="KW-0418">Kinase</keyword>
<dbReference type="GO" id="GO:0048544">
    <property type="term" value="P:recognition of pollen"/>
    <property type="evidence" value="ECO:0007669"/>
    <property type="project" value="InterPro"/>
</dbReference>
<evidence type="ECO:0000256" key="3">
    <source>
        <dbReference type="ARBA" id="ARBA00022679"/>
    </source>
</evidence>
<comment type="catalytic activity">
    <reaction evidence="12 13">
        <text>L-seryl-[protein] + ATP = O-phospho-L-seryl-[protein] + ADP + H(+)</text>
        <dbReference type="Rhea" id="RHEA:17989"/>
        <dbReference type="Rhea" id="RHEA-COMP:9863"/>
        <dbReference type="Rhea" id="RHEA-COMP:11604"/>
        <dbReference type="ChEBI" id="CHEBI:15378"/>
        <dbReference type="ChEBI" id="CHEBI:29999"/>
        <dbReference type="ChEBI" id="CHEBI:30616"/>
        <dbReference type="ChEBI" id="CHEBI:83421"/>
        <dbReference type="ChEBI" id="CHEBI:456216"/>
        <dbReference type="EC" id="2.7.11.1"/>
    </reaction>
</comment>
<feature type="domain" description="Apple" evidence="18">
    <location>
        <begin position="340"/>
        <end position="421"/>
    </location>
</feature>
<dbReference type="FunFam" id="3.30.200.20:FF:000195">
    <property type="entry name" value="G-type lectin S-receptor-like serine/threonine-protein kinase"/>
    <property type="match status" value="1"/>
</dbReference>
<dbReference type="Proteomes" id="UP001153076">
    <property type="component" value="Unassembled WGS sequence"/>
</dbReference>
<dbReference type="Gene3D" id="2.90.10.10">
    <property type="entry name" value="Bulb-type lectin domain"/>
    <property type="match status" value="1"/>
</dbReference>
<evidence type="ECO:0000256" key="7">
    <source>
        <dbReference type="ARBA" id="ARBA00022840"/>
    </source>
</evidence>
<dbReference type="Gene3D" id="3.50.4.10">
    <property type="entry name" value="Hepatocyte Growth Factor"/>
    <property type="match status" value="1"/>
</dbReference>
<evidence type="ECO:0000313" key="19">
    <source>
        <dbReference type="EMBL" id="KAJ8446137.1"/>
    </source>
</evidence>
<dbReference type="InterPro" id="IPR001480">
    <property type="entry name" value="Bulb-type_lectin_dom"/>
</dbReference>
<keyword evidence="10" id="KW-0325">Glycoprotein</keyword>
<feature type="domain" description="Protein kinase" evidence="16">
    <location>
        <begin position="505"/>
        <end position="776"/>
    </location>
</feature>
<dbReference type="Pfam" id="PF00954">
    <property type="entry name" value="S_locus_glycop"/>
    <property type="match status" value="1"/>
</dbReference>
<dbReference type="InterPro" id="IPR024171">
    <property type="entry name" value="SRK-like_kinase"/>
</dbReference>
<evidence type="ECO:0000256" key="13">
    <source>
        <dbReference type="PIRNR" id="PIRNR000641"/>
    </source>
</evidence>
<comment type="similarity">
    <text evidence="13">Belongs to the protein kinase superfamily. Ser/Thr protein kinase family.</text>
</comment>
<feature type="transmembrane region" description="Helical" evidence="14">
    <location>
        <begin position="432"/>
        <end position="455"/>
    </location>
</feature>
<dbReference type="SMART" id="SM00220">
    <property type="entry name" value="S_TKc"/>
    <property type="match status" value="1"/>
</dbReference>
<evidence type="ECO:0000256" key="10">
    <source>
        <dbReference type="ARBA" id="ARBA00023180"/>
    </source>
</evidence>
<dbReference type="Pfam" id="PF01453">
    <property type="entry name" value="B_lectin"/>
    <property type="match status" value="1"/>
</dbReference>
<dbReference type="PROSITE" id="PS50927">
    <property type="entry name" value="BULB_LECTIN"/>
    <property type="match status" value="1"/>
</dbReference>
<evidence type="ECO:0000259" key="18">
    <source>
        <dbReference type="PROSITE" id="PS50948"/>
    </source>
</evidence>
<evidence type="ECO:0000256" key="15">
    <source>
        <dbReference type="SAM" id="SignalP"/>
    </source>
</evidence>
<dbReference type="PANTHER" id="PTHR32444:SF235">
    <property type="entry name" value="OS01G0783900 PROTEIN"/>
    <property type="match status" value="1"/>
</dbReference>
<comment type="catalytic activity">
    <reaction evidence="11 13">
        <text>L-threonyl-[protein] + ATP = O-phospho-L-threonyl-[protein] + ADP + H(+)</text>
        <dbReference type="Rhea" id="RHEA:46608"/>
        <dbReference type="Rhea" id="RHEA-COMP:11060"/>
        <dbReference type="Rhea" id="RHEA-COMP:11605"/>
        <dbReference type="ChEBI" id="CHEBI:15378"/>
        <dbReference type="ChEBI" id="CHEBI:30013"/>
        <dbReference type="ChEBI" id="CHEBI:30616"/>
        <dbReference type="ChEBI" id="CHEBI:61977"/>
        <dbReference type="ChEBI" id="CHEBI:456216"/>
        <dbReference type="EC" id="2.7.11.1"/>
    </reaction>
</comment>
<dbReference type="FunFam" id="1.10.510.10:FF:000060">
    <property type="entry name" value="G-type lectin S-receptor-like serine/threonine-protein kinase"/>
    <property type="match status" value="1"/>
</dbReference>
<dbReference type="InterPro" id="IPR011009">
    <property type="entry name" value="Kinase-like_dom_sf"/>
</dbReference>
<dbReference type="PROSITE" id="PS00108">
    <property type="entry name" value="PROTEIN_KINASE_ST"/>
    <property type="match status" value="1"/>
</dbReference>
<dbReference type="InterPro" id="IPR000719">
    <property type="entry name" value="Prot_kinase_dom"/>
</dbReference>
<keyword evidence="7 13" id="KW-0067">ATP-binding</keyword>
<evidence type="ECO:0000256" key="6">
    <source>
        <dbReference type="ARBA" id="ARBA00022777"/>
    </source>
</evidence>
<feature type="domain" description="Bulb-type lectin" evidence="17">
    <location>
        <begin position="25"/>
        <end position="146"/>
    </location>
</feature>
<dbReference type="InterPro" id="IPR036426">
    <property type="entry name" value="Bulb-type_lectin_dom_sf"/>
</dbReference>
<dbReference type="AlphaFoldDB" id="A0A9Q1KMT1"/>
<keyword evidence="9" id="KW-0675">Receptor</keyword>
<reference evidence="19" key="1">
    <citation type="submission" date="2022-04" db="EMBL/GenBank/DDBJ databases">
        <title>Carnegiea gigantea Genome sequencing and assembly v2.</title>
        <authorList>
            <person name="Copetti D."/>
            <person name="Sanderson M.J."/>
            <person name="Burquez A."/>
            <person name="Wojciechowski M.F."/>
        </authorList>
    </citation>
    <scope>NUCLEOTIDE SEQUENCE</scope>
    <source>
        <strain evidence="19">SGP5-SGP5p</strain>
        <tissue evidence="19">Aerial part</tissue>
    </source>
</reference>
<accession>A0A9Q1KMT1</accession>
<dbReference type="FunFam" id="2.90.10.10:FF:000004">
    <property type="entry name" value="G-type lectin S-receptor-like serine/threonine-protein kinase"/>
    <property type="match status" value="1"/>
</dbReference>